<dbReference type="AlphaFoldDB" id="A0A4Z1H3D9"/>
<dbReference type="Proteomes" id="UP000297814">
    <property type="component" value="Unassembled WGS sequence"/>
</dbReference>
<dbReference type="EMBL" id="PQXK01000010">
    <property type="protein sequence ID" value="TGO42321.1"/>
    <property type="molecule type" value="Genomic_DNA"/>
</dbReference>
<accession>A0A4Z1H3D9</accession>
<reference evidence="1 2" key="1">
    <citation type="submission" date="2017-12" db="EMBL/GenBank/DDBJ databases">
        <title>Comparative genomics of Botrytis spp.</title>
        <authorList>
            <person name="Valero-Jimenez C.A."/>
            <person name="Tapia P."/>
            <person name="Veloso J."/>
            <person name="Silva-Moreno E."/>
            <person name="Staats M."/>
            <person name="Valdes J.H."/>
            <person name="Van Kan J.A.L."/>
        </authorList>
    </citation>
    <scope>NUCLEOTIDE SEQUENCE [LARGE SCALE GENOMIC DNA]</scope>
    <source>
        <strain evidence="1 2">Bh0001</strain>
    </source>
</reference>
<evidence type="ECO:0000313" key="2">
    <source>
        <dbReference type="Proteomes" id="UP000297814"/>
    </source>
</evidence>
<gene>
    <name evidence="1" type="ORF">BHYA_0010g00810</name>
</gene>
<evidence type="ECO:0000313" key="1">
    <source>
        <dbReference type="EMBL" id="TGO42321.1"/>
    </source>
</evidence>
<proteinExistence type="predicted"/>
<sequence length="325" mass="37001">MALKDFNFNNRSDTGAETVSKNLLGNNEQLPATRDCGGSLLDGRTNSRVVEQTNTRSTINAWLATIIIRLTTTILEQRFGDDTSNSEEPLVTLRTTHKIDIRPNYLIQARYLVFIDQQRRGSIFGCFDMRSRCYDNVPSDAPIAKADLSMVRRLFAEGRASINDMTLSSEAWTMSSLLFHVWEECYYTISIVNDDTCGCRISGTVVRLSKLFRVMEYLIEAGTDLSDSTPNHGTGIIPWFWRVIHKLFGCHPLIIPYLEQLTRLILKKSIHDPFECDGVLKARIQDGLWYLMVAQFIPFVQTQETWPLTAIKSIEDELESSKQLS</sequence>
<name>A0A4Z1H3D9_9HELO</name>
<protein>
    <submittedName>
        <fullName evidence="1">Uncharacterized protein</fullName>
    </submittedName>
</protein>
<comment type="caution">
    <text evidence="1">The sequence shown here is derived from an EMBL/GenBank/DDBJ whole genome shotgun (WGS) entry which is preliminary data.</text>
</comment>
<keyword evidence="2" id="KW-1185">Reference proteome</keyword>
<organism evidence="1 2">
    <name type="scientific">Botrytis hyacinthi</name>
    <dbReference type="NCBI Taxonomy" id="278943"/>
    <lineage>
        <taxon>Eukaryota</taxon>
        <taxon>Fungi</taxon>
        <taxon>Dikarya</taxon>
        <taxon>Ascomycota</taxon>
        <taxon>Pezizomycotina</taxon>
        <taxon>Leotiomycetes</taxon>
        <taxon>Helotiales</taxon>
        <taxon>Sclerotiniaceae</taxon>
        <taxon>Botrytis</taxon>
    </lineage>
</organism>